<name>A0A7C1FSC7_9CHLR</name>
<comment type="caution">
    <text evidence="1">The sequence shown here is derived from an EMBL/GenBank/DDBJ whole genome shotgun (WGS) entry which is preliminary data.</text>
</comment>
<dbReference type="InterPro" id="IPR036249">
    <property type="entry name" value="Thioredoxin-like_sf"/>
</dbReference>
<evidence type="ECO:0000313" key="1">
    <source>
        <dbReference type="EMBL" id="HDX33858.1"/>
    </source>
</evidence>
<dbReference type="AlphaFoldDB" id="A0A7C1FSC7"/>
<reference evidence="1" key="1">
    <citation type="journal article" date="2020" name="mSystems">
        <title>Genome- and Community-Level Interaction Insights into Carbon Utilization and Element Cycling Functions of Hydrothermarchaeota in Hydrothermal Sediment.</title>
        <authorList>
            <person name="Zhou Z."/>
            <person name="Liu Y."/>
            <person name="Xu W."/>
            <person name="Pan J."/>
            <person name="Luo Z.H."/>
            <person name="Li M."/>
        </authorList>
    </citation>
    <scope>NUCLEOTIDE SEQUENCE [LARGE SCALE GENOMIC DNA]</scope>
    <source>
        <strain evidence="1">SpSt-289</strain>
    </source>
</reference>
<organism evidence="1">
    <name type="scientific">Caldilinea aerophila</name>
    <dbReference type="NCBI Taxonomy" id="133453"/>
    <lineage>
        <taxon>Bacteria</taxon>
        <taxon>Bacillati</taxon>
        <taxon>Chloroflexota</taxon>
        <taxon>Caldilineae</taxon>
        <taxon>Caldilineales</taxon>
        <taxon>Caldilineaceae</taxon>
        <taxon>Caldilinea</taxon>
    </lineage>
</organism>
<dbReference type="Gene3D" id="3.40.30.10">
    <property type="entry name" value="Glutaredoxin"/>
    <property type="match status" value="1"/>
</dbReference>
<protein>
    <submittedName>
        <fullName evidence="1">Redoxin domain-containing protein</fullName>
    </submittedName>
</protein>
<accession>A0A7C1FSC7</accession>
<sequence>MLENTPAPGTQAPPFTLQALGSNRTVGTQHCRGTPLLLAFHDQHAVEAVQAMQEAVRARWPDAAQLLICSVVDMSALPSFMRPLAERVMKGIYAKASEAMPPGRSAADYVVILLDWDGAVSQQYGARRVSDAPLLVLIDADGIVRGVHKGRELAGAALAMLASLESGSAQNLSSTPL</sequence>
<dbReference type="SUPFAM" id="SSF52833">
    <property type="entry name" value="Thioredoxin-like"/>
    <property type="match status" value="1"/>
</dbReference>
<dbReference type="EMBL" id="DSMG01000208">
    <property type="protein sequence ID" value="HDX33858.1"/>
    <property type="molecule type" value="Genomic_DNA"/>
</dbReference>
<proteinExistence type="predicted"/>
<gene>
    <name evidence="1" type="ORF">ENQ20_20605</name>
</gene>